<accession>A0A0R1VJJ4</accession>
<organism evidence="12 13">
    <name type="scientific">Lactobacillus kitasatonis DSM 16761 = JCM 1039</name>
    <dbReference type="NCBI Taxonomy" id="1423767"/>
    <lineage>
        <taxon>Bacteria</taxon>
        <taxon>Bacillati</taxon>
        <taxon>Bacillota</taxon>
        <taxon>Bacilli</taxon>
        <taxon>Lactobacillales</taxon>
        <taxon>Lactobacillaceae</taxon>
        <taxon>Lactobacillus</taxon>
    </lineage>
</organism>
<dbReference type="GO" id="GO:0098719">
    <property type="term" value="P:sodium ion import across plasma membrane"/>
    <property type="evidence" value="ECO:0007669"/>
    <property type="project" value="TreeGrafter"/>
</dbReference>
<keyword evidence="8 10" id="KW-0472">Membrane</keyword>
<feature type="transmembrane region" description="Helical" evidence="10">
    <location>
        <begin position="12"/>
        <end position="35"/>
    </location>
</feature>
<sequence length="158" mass="17482">MPVEILFLLTPFVIYFLAEEIQVSGIIAVVAAGLVHNVESERSRLTIAAVFYNSKQISQLLTDIMNGTVFIILGIIIVRSMREDVFNYQTIEAITSGIILYLANLIVRFLYCRFSLSIKGKISTKDAWIFSLGGIHGAVTFALAYNLGKMSINIADSI</sequence>
<dbReference type="Proteomes" id="UP000051307">
    <property type="component" value="Unassembled WGS sequence"/>
</dbReference>
<evidence type="ECO:0000256" key="3">
    <source>
        <dbReference type="ARBA" id="ARBA00022475"/>
    </source>
</evidence>
<dbReference type="InterPro" id="IPR006153">
    <property type="entry name" value="Cation/H_exchanger_TM"/>
</dbReference>
<feature type="domain" description="Cation/H+ exchanger transmembrane" evidence="11">
    <location>
        <begin position="6"/>
        <end position="145"/>
    </location>
</feature>
<dbReference type="AlphaFoldDB" id="A0A0R1VJJ4"/>
<comment type="caution">
    <text evidence="12">The sequence shown here is derived from an EMBL/GenBank/DDBJ whole genome shotgun (WGS) entry which is preliminary data.</text>
</comment>
<keyword evidence="7" id="KW-0406">Ion transport</keyword>
<evidence type="ECO:0000256" key="1">
    <source>
        <dbReference type="ARBA" id="ARBA00004651"/>
    </source>
</evidence>
<dbReference type="Pfam" id="PF00999">
    <property type="entry name" value="Na_H_Exchanger"/>
    <property type="match status" value="1"/>
</dbReference>
<dbReference type="EMBL" id="AZFU01000011">
    <property type="protein sequence ID" value="KRM05381.1"/>
    <property type="molecule type" value="Genomic_DNA"/>
</dbReference>
<evidence type="ECO:0000256" key="8">
    <source>
        <dbReference type="ARBA" id="ARBA00023136"/>
    </source>
</evidence>
<name>A0A0R1VJJ4_9LACO</name>
<dbReference type="PANTHER" id="PTHR10110:SF86">
    <property type="entry name" value="SODIUM_HYDROGEN EXCHANGER 7"/>
    <property type="match status" value="1"/>
</dbReference>
<keyword evidence="5 10" id="KW-1133">Transmembrane helix</keyword>
<comment type="subcellular location">
    <subcellularLocation>
        <location evidence="1">Cell membrane</location>
        <topology evidence="1">Multi-pass membrane protein</topology>
    </subcellularLocation>
</comment>
<dbReference type="GO" id="GO:0051453">
    <property type="term" value="P:regulation of intracellular pH"/>
    <property type="evidence" value="ECO:0007669"/>
    <property type="project" value="TreeGrafter"/>
</dbReference>
<evidence type="ECO:0000256" key="6">
    <source>
        <dbReference type="ARBA" id="ARBA00023053"/>
    </source>
</evidence>
<dbReference type="GO" id="GO:0015386">
    <property type="term" value="F:potassium:proton antiporter activity"/>
    <property type="evidence" value="ECO:0007669"/>
    <property type="project" value="TreeGrafter"/>
</dbReference>
<dbReference type="eggNOG" id="COG0025">
    <property type="taxonomic scope" value="Bacteria"/>
</dbReference>
<reference evidence="12 13" key="1">
    <citation type="journal article" date="2015" name="Genome Announc.">
        <title>Expanding the biotechnology potential of lactobacilli through comparative genomics of 213 strains and associated genera.</title>
        <authorList>
            <person name="Sun Z."/>
            <person name="Harris H.M."/>
            <person name="McCann A."/>
            <person name="Guo C."/>
            <person name="Argimon S."/>
            <person name="Zhang W."/>
            <person name="Yang X."/>
            <person name="Jeffery I.B."/>
            <person name="Cooney J.C."/>
            <person name="Kagawa T.F."/>
            <person name="Liu W."/>
            <person name="Song Y."/>
            <person name="Salvetti E."/>
            <person name="Wrobel A."/>
            <person name="Rasinkangas P."/>
            <person name="Parkhill J."/>
            <person name="Rea M.C."/>
            <person name="O'Sullivan O."/>
            <person name="Ritari J."/>
            <person name="Douillard F.P."/>
            <person name="Paul Ross R."/>
            <person name="Yang R."/>
            <person name="Briner A.E."/>
            <person name="Felis G.E."/>
            <person name="de Vos W.M."/>
            <person name="Barrangou R."/>
            <person name="Klaenhammer T.R."/>
            <person name="Caufield P.W."/>
            <person name="Cui Y."/>
            <person name="Zhang H."/>
            <person name="O'Toole P.W."/>
        </authorList>
    </citation>
    <scope>NUCLEOTIDE SEQUENCE [LARGE SCALE GENOMIC DNA]</scope>
    <source>
        <strain evidence="12 13">DSM 16761</strain>
    </source>
</reference>
<keyword evidence="9" id="KW-0739">Sodium transport</keyword>
<evidence type="ECO:0000256" key="10">
    <source>
        <dbReference type="SAM" id="Phobius"/>
    </source>
</evidence>
<feature type="transmembrane region" description="Helical" evidence="10">
    <location>
        <begin position="60"/>
        <end position="78"/>
    </location>
</feature>
<dbReference type="GO" id="GO:0005886">
    <property type="term" value="C:plasma membrane"/>
    <property type="evidence" value="ECO:0007669"/>
    <property type="project" value="UniProtKB-SubCell"/>
</dbReference>
<evidence type="ECO:0000313" key="13">
    <source>
        <dbReference type="Proteomes" id="UP000051307"/>
    </source>
</evidence>
<keyword evidence="2" id="KW-0813">Transport</keyword>
<gene>
    <name evidence="12" type="ORF">FC59_GL000075</name>
</gene>
<evidence type="ECO:0000256" key="2">
    <source>
        <dbReference type="ARBA" id="ARBA00022448"/>
    </source>
</evidence>
<dbReference type="PANTHER" id="PTHR10110">
    <property type="entry name" value="SODIUM/HYDROGEN EXCHANGER"/>
    <property type="match status" value="1"/>
</dbReference>
<dbReference type="GO" id="GO:0015385">
    <property type="term" value="F:sodium:proton antiporter activity"/>
    <property type="evidence" value="ECO:0007669"/>
    <property type="project" value="InterPro"/>
</dbReference>
<evidence type="ECO:0000256" key="7">
    <source>
        <dbReference type="ARBA" id="ARBA00023065"/>
    </source>
</evidence>
<dbReference type="PATRIC" id="fig|1423767.3.peg.82"/>
<keyword evidence="3" id="KW-1003">Cell membrane</keyword>
<evidence type="ECO:0000256" key="4">
    <source>
        <dbReference type="ARBA" id="ARBA00022692"/>
    </source>
</evidence>
<feature type="transmembrane region" description="Helical" evidence="10">
    <location>
        <begin position="128"/>
        <end position="148"/>
    </location>
</feature>
<evidence type="ECO:0000256" key="9">
    <source>
        <dbReference type="ARBA" id="ARBA00023201"/>
    </source>
</evidence>
<keyword evidence="4 10" id="KW-0812">Transmembrane</keyword>
<dbReference type="InterPro" id="IPR018422">
    <property type="entry name" value="Cation/H_exchanger_CPA1"/>
</dbReference>
<evidence type="ECO:0000313" key="12">
    <source>
        <dbReference type="EMBL" id="KRM05381.1"/>
    </source>
</evidence>
<keyword evidence="6" id="KW-0915">Sodium</keyword>
<evidence type="ECO:0000256" key="5">
    <source>
        <dbReference type="ARBA" id="ARBA00022989"/>
    </source>
</evidence>
<evidence type="ECO:0000259" key="11">
    <source>
        <dbReference type="Pfam" id="PF00999"/>
    </source>
</evidence>
<protein>
    <submittedName>
        <fullName evidence="12">Na+-H+ antiporter</fullName>
    </submittedName>
</protein>
<proteinExistence type="predicted"/>